<protein>
    <submittedName>
        <fullName evidence="1">Uncharacterized protein</fullName>
    </submittedName>
</protein>
<organism evidence="1 2">
    <name type="scientific">Mauremys mutica</name>
    <name type="common">yellowpond turtle</name>
    <dbReference type="NCBI Taxonomy" id="74926"/>
    <lineage>
        <taxon>Eukaryota</taxon>
        <taxon>Metazoa</taxon>
        <taxon>Chordata</taxon>
        <taxon>Craniata</taxon>
        <taxon>Vertebrata</taxon>
        <taxon>Euteleostomi</taxon>
        <taxon>Archelosauria</taxon>
        <taxon>Testudinata</taxon>
        <taxon>Testudines</taxon>
        <taxon>Cryptodira</taxon>
        <taxon>Durocryptodira</taxon>
        <taxon>Testudinoidea</taxon>
        <taxon>Geoemydidae</taxon>
        <taxon>Geoemydinae</taxon>
        <taxon>Mauremys</taxon>
    </lineage>
</organism>
<evidence type="ECO:0000313" key="2">
    <source>
        <dbReference type="Proteomes" id="UP000827986"/>
    </source>
</evidence>
<keyword evidence="2" id="KW-1185">Reference proteome</keyword>
<accession>A0A9D3WZA1</accession>
<reference evidence="1" key="1">
    <citation type="submission" date="2021-09" db="EMBL/GenBank/DDBJ databases">
        <title>The genome of Mauremys mutica provides insights into the evolution of semi-aquatic lifestyle.</title>
        <authorList>
            <person name="Gong S."/>
            <person name="Gao Y."/>
        </authorList>
    </citation>
    <scope>NUCLEOTIDE SEQUENCE</scope>
    <source>
        <strain evidence="1">MM-2020</strain>
        <tissue evidence="1">Muscle</tissue>
    </source>
</reference>
<gene>
    <name evidence="1" type="ORF">KIL84_000901</name>
</gene>
<proteinExistence type="predicted"/>
<dbReference type="EMBL" id="JAHDVG010000484">
    <property type="protein sequence ID" value="KAH1169916.1"/>
    <property type="molecule type" value="Genomic_DNA"/>
</dbReference>
<dbReference type="AlphaFoldDB" id="A0A9D3WZA1"/>
<comment type="caution">
    <text evidence="1">The sequence shown here is derived from an EMBL/GenBank/DDBJ whole genome shotgun (WGS) entry which is preliminary data.</text>
</comment>
<sequence>MGNRTKPFQGIQSLTCPSPGIGPYPQGFLSGDSIFLQSSLGLFLTQSQQPAKNSFFSPLLPTHTEMSVVLLLFQSARIQSSLLLFQAAADSHKRSCSQSSGLD</sequence>
<evidence type="ECO:0000313" key="1">
    <source>
        <dbReference type="EMBL" id="KAH1169916.1"/>
    </source>
</evidence>
<name>A0A9D3WZA1_9SAUR</name>
<dbReference type="Proteomes" id="UP000827986">
    <property type="component" value="Unassembled WGS sequence"/>
</dbReference>